<keyword evidence="3" id="KW-1185">Reference proteome</keyword>
<dbReference type="Pfam" id="PF13439">
    <property type="entry name" value="Glyco_transf_4"/>
    <property type="match status" value="1"/>
</dbReference>
<proteinExistence type="predicted"/>
<evidence type="ECO:0000313" key="2">
    <source>
        <dbReference type="EMBL" id="MBB4624077.1"/>
    </source>
</evidence>
<reference evidence="2 3" key="1">
    <citation type="submission" date="2020-08" db="EMBL/GenBank/DDBJ databases">
        <title>Genomic Encyclopedia of Type Strains, Phase IV (KMG-IV): sequencing the most valuable type-strain genomes for metagenomic binning, comparative biology and taxonomic classification.</title>
        <authorList>
            <person name="Goeker M."/>
        </authorList>
    </citation>
    <scope>NUCLEOTIDE SEQUENCE [LARGE SCALE GENOMIC DNA]</scope>
    <source>
        <strain evidence="2 3">DSM 102983</strain>
    </source>
</reference>
<sequence length="414" mass="47942">MKKILIICDLFPPAFGPRMGYLCKYLRNYGWEPVVLAEHVEQNTFTFLANKCEVTHINFYTAKNKIIRKLQWACILLFDLLWGYKDVRMYREAQKLIRKNKFELVLCSSFRSFPLPAAQRIAHTYKLPLVVDLRDIIEQFTGDEFMSHRLPDIFGLNKLYISIFKTKSLRERNQALKMADFVTTVSPWHVETLKQYNPNVGLIYNGFDPELFYPEQKKTDKFIITYTGRLMSTAMRDPGLLLEALKILSDKNIINDQICRVYWYVDSASQKLITAEADKAGVSSFMDFKGYVQATEIPSVLNNSSVLLLLANRSKEKGPKGIMTTKFFESLAVEKPILCVRSDESYLESALQESKAGIAARHVEEACRFLEDCFTEWKEKGYTTSQTDKKVLRNYSRKEQAGQFSEIFETVIIR</sequence>
<dbReference type="Proteomes" id="UP000533637">
    <property type="component" value="Unassembled WGS sequence"/>
</dbReference>
<feature type="domain" description="Glycosyltransferase subfamily 4-like N-terminal" evidence="1">
    <location>
        <begin position="21"/>
        <end position="210"/>
    </location>
</feature>
<dbReference type="RefSeq" id="WP_183671874.1">
    <property type="nucleotide sequence ID" value="NZ_BMPB01000011.1"/>
</dbReference>
<dbReference type="SUPFAM" id="SSF53756">
    <property type="entry name" value="UDP-Glycosyltransferase/glycogen phosphorylase"/>
    <property type="match status" value="1"/>
</dbReference>
<gene>
    <name evidence="2" type="ORF">GGQ57_004001</name>
</gene>
<protein>
    <submittedName>
        <fullName evidence="2">Glycosyltransferase involved in cell wall biosynthesis</fullName>
    </submittedName>
</protein>
<evidence type="ECO:0000259" key="1">
    <source>
        <dbReference type="Pfam" id="PF13439"/>
    </source>
</evidence>
<comment type="caution">
    <text evidence="2">The sequence shown here is derived from an EMBL/GenBank/DDBJ whole genome shotgun (WGS) entry which is preliminary data.</text>
</comment>
<name>A0ABR6KRE6_9BACT</name>
<dbReference type="InterPro" id="IPR028098">
    <property type="entry name" value="Glyco_trans_4-like_N"/>
</dbReference>
<dbReference type="Gene3D" id="3.40.50.2000">
    <property type="entry name" value="Glycogen Phosphorylase B"/>
    <property type="match status" value="2"/>
</dbReference>
<accession>A0ABR6KRE6</accession>
<evidence type="ECO:0000313" key="3">
    <source>
        <dbReference type="Proteomes" id="UP000533637"/>
    </source>
</evidence>
<dbReference type="EMBL" id="JACHOC010000008">
    <property type="protein sequence ID" value="MBB4624077.1"/>
    <property type="molecule type" value="Genomic_DNA"/>
</dbReference>
<organism evidence="2 3">
    <name type="scientific">Parabacteroides faecis</name>
    <dbReference type="NCBI Taxonomy" id="1217282"/>
    <lineage>
        <taxon>Bacteria</taxon>
        <taxon>Pseudomonadati</taxon>
        <taxon>Bacteroidota</taxon>
        <taxon>Bacteroidia</taxon>
        <taxon>Bacteroidales</taxon>
        <taxon>Tannerellaceae</taxon>
        <taxon>Parabacteroides</taxon>
    </lineage>
</organism>